<sequence>MAAALCAPASASPYASDTTPCCFAYLSRPLPRNHVQEYFYTSSKCSMAAVVFITRKNRQVCANPEKKWEKRMAYEKSVDISDINRAMFNCPWLEYPGRTKGEAPKEEFPPSPECWREHPSKPNAIPYCYYKKPELYTHWYTLYDRRKQREAQKTLWKMRDHPRYLKEGTLSQKLHLPMSKLTRRSPMESKPLDPAGDPLKWQRLKTPPAKGSGGRRVEWVSSFHFERSMIELYLSLSSLPHASLDGQELTESLKSPREDEQLYAAQALGCLGVSDKFVLDALWQVGMFPPSTPLNQAQAGSEKLKYEACRTLAILGCLKKHVIQTLIKKLKGQNEGQRMDTLIALRAALDSWAAVPRDQRTQVEDEEKLALVLLMLIKKAAYKAAAEAALCLGLLRPHSNVAREHLLQCLCQGPKTQQMKALTVLVKIMGVHSATVVRSILDQLSCSSVLEHRFEAMQMLKAIGLEWIQAHGLEDLTFDLLRRKTYNEPFFAMRQAVAETVEELKMKPMMLNLVEAQLMSSNALARKEAVISLSVLGIRSPQVFHLVLDMLDVEKNASVKKSLQETLILLASIDPWIQNKLKNKVLFVCEMPKTSVKVEFTRFRKEPEKPEESNIQDFQLTELNPLFLTKSSAMLDHQKKLNPQKGSDTPGFLPSFSISPKHKSQGSWAQGIRKQLQIFAETPN</sequence>
<protein>
    <submittedName>
        <fullName evidence="1">Uncharacterized protein</fullName>
    </submittedName>
</protein>
<dbReference type="EMBL" id="CM043043">
    <property type="protein sequence ID" value="KAI4566149.1"/>
    <property type="molecule type" value="Genomic_DNA"/>
</dbReference>
<organism evidence="1 2">
    <name type="scientific">Ovis ammon polii x Ovis aries</name>
    <dbReference type="NCBI Taxonomy" id="2918886"/>
    <lineage>
        <taxon>Eukaryota</taxon>
        <taxon>Metazoa</taxon>
        <taxon>Chordata</taxon>
        <taxon>Craniata</taxon>
        <taxon>Vertebrata</taxon>
        <taxon>Euteleostomi</taxon>
        <taxon>Mammalia</taxon>
        <taxon>Eutheria</taxon>
        <taxon>Laurasiatheria</taxon>
        <taxon>Artiodactyla</taxon>
        <taxon>Ruminantia</taxon>
        <taxon>Pecora</taxon>
        <taxon>Bovidae</taxon>
        <taxon>Caprinae</taxon>
        <taxon>Ovis</taxon>
    </lineage>
</organism>
<proteinExistence type="predicted"/>
<accession>A0ACB9UE09</accession>
<name>A0ACB9UE09_9CETA</name>
<evidence type="ECO:0000313" key="1">
    <source>
        <dbReference type="EMBL" id="KAI4566149.1"/>
    </source>
</evidence>
<gene>
    <name evidence="1" type="ORF">MJG53_014826</name>
</gene>
<comment type="caution">
    <text evidence="1">The sequence shown here is derived from an EMBL/GenBank/DDBJ whole genome shotgun (WGS) entry which is preliminary data.</text>
</comment>
<keyword evidence="2" id="KW-1185">Reference proteome</keyword>
<reference evidence="1" key="1">
    <citation type="submission" date="2022-03" db="EMBL/GenBank/DDBJ databases">
        <title>Genomic analyses of argali, domestic sheep and their hybrids provide insights into chromosomal evolution, heterosis and genetic basis of agronomic traits.</title>
        <authorList>
            <person name="Li M."/>
        </authorList>
    </citation>
    <scope>NUCLEOTIDE SEQUENCE</scope>
    <source>
        <strain evidence="1">F1 hybrid</strain>
    </source>
</reference>
<dbReference type="Proteomes" id="UP001057279">
    <property type="component" value="Linkage Group LG18"/>
</dbReference>
<evidence type="ECO:0000313" key="2">
    <source>
        <dbReference type="Proteomes" id="UP001057279"/>
    </source>
</evidence>